<sequence length="198" mass="22372">MNSESRRITEAQQVLNSADLIYTADQIHSAINRLAESINRELGDRNEPVIVLPVMNGGLVLCGHLFTCLNFPVLLDYLHATRYRDETSGADLHWKAKPQQTLKNKTVLVIDDILDEGYTLSAVLDYCRQQEVAQVYSVVLVEKEHARSKAAVKADFTGLYVNDRYVFGFGMDYKGYHRNLNGIYAVSELENEAEINES</sequence>
<proteinExistence type="predicted"/>
<reference evidence="2" key="1">
    <citation type="submission" date="2018-06" db="EMBL/GenBank/DDBJ databases">
        <authorList>
            <person name="Zhirakovskaya E."/>
        </authorList>
    </citation>
    <scope>NUCLEOTIDE SEQUENCE</scope>
</reference>
<evidence type="ECO:0000313" key="2">
    <source>
        <dbReference type="EMBL" id="VAW67964.1"/>
    </source>
</evidence>
<keyword evidence="2" id="KW-0808">Transferase</keyword>
<dbReference type="GO" id="GO:0046100">
    <property type="term" value="P:hypoxanthine metabolic process"/>
    <property type="evidence" value="ECO:0007669"/>
    <property type="project" value="TreeGrafter"/>
</dbReference>
<protein>
    <submittedName>
        <fullName evidence="2">Hypoxanthine-guanine phosphoribosyltransferase</fullName>
        <ecNumber evidence="2">2.4.2.8</ecNumber>
    </submittedName>
</protein>
<dbReference type="PANTHER" id="PTHR43340">
    <property type="entry name" value="HYPOXANTHINE-GUANINE PHOSPHORIBOSYLTRANSFERASE"/>
    <property type="match status" value="1"/>
</dbReference>
<dbReference type="GO" id="GO:0004422">
    <property type="term" value="F:hypoxanthine phosphoribosyltransferase activity"/>
    <property type="evidence" value="ECO:0007669"/>
    <property type="project" value="TreeGrafter"/>
</dbReference>
<dbReference type="EC" id="2.4.2.8" evidence="2"/>
<dbReference type="SUPFAM" id="SSF53271">
    <property type="entry name" value="PRTase-like"/>
    <property type="match status" value="1"/>
</dbReference>
<dbReference type="GO" id="GO:0032264">
    <property type="term" value="P:IMP salvage"/>
    <property type="evidence" value="ECO:0007669"/>
    <property type="project" value="TreeGrafter"/>
</dbReference>
<dbReference type="InterPro" id="IPR000836">
    <property type="entry name" value="PRTase_dom"/>
</dbReference>
<dbReference type="AlphaFoldDB" id="A0A3B0YGN1"/>
<dbReference type="EMBL" id="UOFI01000115">
    <property type="protein sequence ID" value="VAW67964.1"/>
    <property type="molecule type" value="Genomic_DNA"/>
</dbReference>
<dbReference type="InterPro" id="IPR029057">
    <property type="entry name" value="PRTase-like"/>
</dbReference>
<feature type="domain" description="Phosphoribosyltransferase" evidence="1">
    <location>
        <begin position="24"/>
        <end position="173"/>
    </location>
</feature>
<dbReference type="Pfam" id="PF00156">
    <property type="entry name" value="Pribosyltran"/>
    <property type="match status" value="1"/>
</dbReference>
<dbReference type="NCBIfam" id="NF006605">
    <property type="entry name" value="PRK09162.1"/>
    <property type="match status" value="1"/>
</dbReference>
<dbReference type="InterPro" id="IPR050408">
    <property type="entry name" value="HGPRT"/>
</dbReference>
<dbReference type="GO" id="GO:0032263">
    <property type="term" value="P:GMP salvage"/>
    <property type="evidence" value="ECO:0007669"/>
    <property type="project" value="TreeGrafter"/>
</dbReference>
<dbReference type="Gene3D" id="3.40.50.2020">
    <property type="match status" value="1"/>
</dbReference>
<dbReference type="PANTHER" id="PTHR43340:SF1">
    <property type="entry name" value="HYPOXANTHINE PHOSPHORIBOSYLTRANSFERASE"/>
    <property type="match status" value="1"/>
</dbReference>
<evidence type="ECO:0000259" key="1">
    <source>
        <dbReference type="Pfam" id="PF00156"/>
    </source>
</evidence>
<keyword evidence="2" id="KW-0328">Glycosyltransferase</keyword>
<gene>
    <name evidence="2" type="ORF">MNBD_GAMMA09-2344</name>
</gene>
<accession>A0A3B0YGN1</accession>
<name>A0A3B0YGN1_9ZZZZ</name>
<dbReference type="CDD" id="cd06223">
    <property type="entry name" value="PRTases_typeI"/>
    <property type="match status" value="1"/>
</dbReference>
<dbReference type="GO" id="GO:0000287">
    <property type="term" value="F:magnesium ion binding"/>
    <property type="evidence" value="ECO:0007669"/>
    <property type="project" value="TreeGrafter"/>
</dbReference>
<dbReference type="GO" id="GO:0006178">
    <property type="term" value="P:guanine salvage"/>
    <property type="evidence" value="ECO:0007669"/>
    <property type="project" value="TreeGrafter"/>
</dbReference>
<organism evidence="2">
    <name type="scientific">hydrothermal vent metagenome</name>
    <dbReference type="NCBI Taxonomy" id="652676"/>
    <lineage>
        <taxon>unclassified sequences</taxon>
        <taxon>metagenomes</taxon>
        <taxon>ecological metagenomes</taxon>
    </lineage>
</organism>
<dbReference type="GO" id="GO:0005829">
    <property type="term" value="C:cytosol"/>
    <property type="evidence" value="ECO:0007669"/>
    <property type="project" value="TreeGrafter"/>
</dbReference>